<dbReference type="Gene3D" id="2.40.30.170">
    <property type="match status" value="1"/>
</dbReference>
<dbReference type="GO" id="GO:1990281">
    <property type="term" value="C:efflux pump complex"/>
    <property type="evidence" value="ECO:0007669"/>
    <property type="project" value="TreeGrafter"/>
</dbReference>
<dbReference type="AlphaFoldDB" id="A0A0R1TX11"/>
<dbReference type="Gene3D" id="2.40.50.100">
    <property type="match status" value="1"/>
</dbReference>
<dbReference type="RefSeq" id="WP_025086450.1">
    <property type="nucleotide sequence ID" value="NZ_AZFT01000053.1"/>
</dbReference>
<protein>
    <recommendedName>
        <fullName evidence="6">RND family efflux transporter MFP subunit</fullName>
    </recommendedName>
</protein>
<dbReference type="Gene3D" id="1.10.287.470">
    <property type="entry name" value="Helix hairpin bin"/>
    <property type="match status" value="1"/>
</dbReference>
<comment type="caution">
    <text evidence="4">The sequence shown here is derived from an EMBL/GenBank/DDBJ whole genome shotgun (WGS) entry which is preliminary data.</text>
</comment>
<dbReference type="PANTHER" id="PTHR30469">
    <property type="entry name" value="MULTIDRUG RESISTANCE PROTEIN MDTA"/>
    <property type="match status" value="1"/>
</dbReference>
<evidence type="ECO:0008006" key="6">
    <source>
        <dbReference type="Google" id="ProtNLM"/>
    </source>
</evidence>
<keyword evidence="2" id="KW-0175">Coiled coil</keyword>
<feature type="coiled-coil region" evidence="2">
    <location>
        <begin position="94"/>
        <end position="173"/>
    </location>
</feature>
<dbReference type="NCBIfam" id="TIGR01730">
    <property type="entry name" value="RND_mfp"/>
    <property type="match status" value="1"/>
</dbReference>
<gene>
    <name evidence="4" type="ORF">FC32_GL000564</name>
</gene>
<comment type="similarity">
    <text evidence="1">Belongs to the membrane fusion protein (MFP) (TC 8.A.1) family.</text>
</comment>
<dbReference type="Gene3D" id="2.40.420.20">
    <property type="match status" value="1"/>
</dbReference>
<organism evidence="4 5">
    <name type="scientific">Ligilactobacillus apodemi DSM 16634 = JCM 16172</name>
    <dbReference type="NCBI Taxonomy" id="1423724"/>
    <lineage>
        <taxon>Bacteria</taxon>
        <taxon>Bacillati</taxon>
        <taxon>Bacillota</taxon>
        <taxon>Bacilli</taxon>
        <taxon>Lactobacillales</taxon>
        <taxon>Lactobacillaceae</taxon>
        <taxon>Ligilactobacillus</taxon>
    </lineage>
</organism>
<accession>A0A0R1TX11</accession>
<dbReference type="InterPro" id="IPR006143">
    <property type="entry name" value="RND_pump_MFP"/>
</dbReference>
<dbReference type="EMBL" id="AZFT01000053">
    <property type="protein sequence ID" value="KRL83315.1"/>
    <property type="molecule type" value="Genomic_DNA"/>
</dbReference>
<proteinExistence type="inferred from homology"/>
<keyword evidence="3" id="KW-0472">Membrane</keyword>
<dbReference type="GO" id="GO:0015562">
    <property type="term" value="F:efflux transmembrane transporter activity"/>
    <property type="evidence" value="ECO:0007669"/>
    <property type="project" value="TreeGrafter"/>
</dbReference>
<keyword evidence="3" id="KW-1133">Transmembrane helix</keyword>
<dbReference type="OrthoDB" id="2142598at2"/>
<dbReference type="SUPFAM" id="SSF111369">
    <property type="entry name" value="HlyD-like secretion proteins"/>
    <property type="match status" value="1"/>
</dbReference>
<evidence type="ECO:0000256" key="3">
    <source>
        <dbReference type="SAM" id="Phobius"/>
    </source>
</evidence>
<name>A0A0R1TX11_9LACO</name>
<keyword evidence="3" id="KW-0812">Transmembrane</keyword>
<dbReference type="Proteomes" id="UP000051324">
    <property type="component" value="Unassembled WGS sequence"/>
</dbReference>
<sequence length="348" mass="37762">MKKISFKWWQILIGLIVLVMLGDLGYSMLKPKAEKTATTYTTVKVKSAEPLTYSGTVQAVRTQVLVPNTGKAQSVTVQNGDHVEQGQAVMTTYSQDYEEQVADARSALSKAQRQVTQQQQALTQAQNQLQKLTSTDEGYSEAQEQVTTAKNQLEDAKADVTDAQNKLNTLNSKVNGSVTAPFAGTVTVEYDKTGQPSVTLVSDELQASTTVSEYDYNKVSLEQQIKVTSLATKKKQETQINYRATTPAENSKANEAKYTVTAPLNAGDFMVGQTLNISIPQEGLQVPATSVKNGYVYIVVNKKAQKVAVTGQTSNGSYIVTDGLSSGQRVIVDPDGELKDGKRVETND</sequence>
<dbReference type="eggNOG" id="COG0845">
    <property type="taxonomic scope" value="Bacteria"/>
</dbReference>
<evidence type="ECO:0000313" key="4">
    <source>
        <dbReference type="EMBL" id="KRL83315.1"/>
    </source>
</evidence>
<dbReference type="STRING" id="1423724.FC32_GL000564"/>
<dbReference type="PANTHER" id="PTHR30469:SF33">
    <property type="entry name" value="SLR1207 PROTEIN"/>
    <property type="match status" value="1"/>
</dbReference>
<evidence type="ECO:0000313" key="5">
    <source>
        <dbReference type="Proteomes" id="UP000051324"/>
    </source>
</evidence>
<keyword evidence="5" id="KW-1185">Reference proteome</keyword>
<evidence type="ECO:0000256" key="1">
    <source>
        <dbReference type="ARBA" id="ARBA00009477"/>
    </source>
</evidence>
<reference evidence="4 5" key="1">
    <citation type="journal article" date="2015" name="Genome Announc.">
        <title>Expanding the biotechnology potential of lactobacilli through comparative genomics of 213 strains and associated genera.</title>
        <authorList>
            <person name="Sun Z."/>
            <person name="Harris H.M."/>
            <person name="McCann A."/>
            <person name="Guo C."/>
            <person name="Argimon S."/>
            <person name="Zhang W."/>
            <person name="Yang X."/>
            <person name="Jeffery I.B."/>
            <person name="Cooney J.C."/>
            <person name="Kagawa T.F."/>
            <person name="Liu W."/>
            <person name="Song Y."/>
            <person name="Salvetti E."/>
            <person name="Wrobel A."/>
            <person name="Rasinkangas P."/>
            <person name="Parkhill J."/>
            <person name="Rea M.C."/>
            <person name="O'Sullivan O."/>
            <person name="Ritari J."/>
            <person name="Douillard F.P."/>
            <person name="Paul Ross R."/>
            <person name="Yang R."/>
            <person name="Briner A.E."/>
            <person name="Felis G.E."/>
            <person name="de Vos W.M."/>
            <person name="Barrangou R."/>
            <person name="Klaenhammer T.R."/>
            <person name="Caufield P.W."/>
            <person name="Cui Y."/>
            <person name="Zhang H."/>
            <person name="O'Toole P.W."/>
        </authorList>
    </citation>
    <scope>NUCLEOTIDE SEQUENCE [LARGE SCALE GENOMIC DNA]</scope>
    <source>
        <strain evidence="4 5">DSM 16634</strain>
    </source>
</reference>
<feature type="transmembrane region" description="Helical" evidence="3">
    <location>
        <begin position="6"/>
        <end position="26"/>
    </location>
</feature>
<evidence type="ECO:0000256" key="2">
    <source>
        <dbReference type="SAM" id="Coils"/>
    </source>
</evidence>
<dbReference type="PATRIC" id="fig|1423724.4.peg.600"/>